<dbReference type="AlphaFoldDB" id="A0A6A6YI14"/>
<evidence type="ECO:0000313" key="3">
    <source>
        <dbReference type="RefSeq" id="XP_033575405.1"/>
    </source>
</evidence>
<reference evidence="1 3" key="1">
    <citation type="journal article" date="2020" name="Stud. Mycol.">
        <title>101 Dothideomycetes genomes: a test case for predicting lifestyles and emergence of pathogens.</title>
        <authorList>
            <person name="Haridas S."/>
            <person name="Albert R."/>
            <person name="Binder M."/>
            <person name="Bloem J."/>
            <person name="Labutti K."/>
            <person name="Salamov A."/>
            <person name="Andreopoulos B."/>
            <person name="Baker S."/>
            <person name="Barry K."/>
            <person name="Bills G."/>
            <person name="Bluhm B."/>
            <person name="Cannon C."/>
            <person name="Castanera R."/>
            <person name="Culley D."/>
            <person name="Daum C."/>
            <person name="Ezra D."/>
            <person name="Gonzalez J."/>
            <person name="Henrissat B."/>
            <person name="Kuo A."/>
            <person name="Liang C."/>
            <person name="Lipzen A."/>
            <person name="Lutzoni F."/>
            <person name="Magnuson J."/>
            <person name="Mondo S."/>
            <person name="Nolan M."/>
            <person name="Ohm R."/>
            <person name="Pangilinan J."/>
            <person name="Park H.-J."/>
            <person name="Ramirez L."/>
            <person name="Alfaro M."/>
            <person name="Sun H."/>
            <person name="Tritt A."/>
            <person name="Yoshinaga Y."/>
            <person name="Zwiers L.-H."/>
            <person name="Turgeon B."/>
            <person name="Goodwin S."/>
            <person name="Spatafora J."/>
            <person name="Crous P."/>
            <person name="Grigoriev I."/>
        </authorList>
    </citation>
    <scope>NUCLEOTIDE SEQUENCE</scope>
    <source>
        <strain evidence="1 3">CBS 304.34</strain>
    </source>
</reference>
<reference evidence="3" key="2">
    <citation type="submission" date="2020-04" db="EMBL/GenBank/DDBJ databases">
        <authorList>
            <consortium name="NCBI Genome Project"/>
        </authorList>
    </citation>
    <scope>NUCLEOTIDE SEQUENCE</scope>
    <source>
        <strain evidence="3">CBS 304.34</strain>
    </source>
</reference>
<dbReference type="RefSeq" id="XP_033575405.1">
    <property type="nucleotide sequence ID" value="XM_033727215.1"/>
</dbReference>
<proteinExistence type="predicted"/>
<dbReference type="EMBL" id="MU003703">
    <property type="protein sequence ID" value="KAF2808441.1"/>
    <property type="molecule type" value="Genomic_DNA"/>
</dbReference>
<evidence type="ECO:0000313" key="2">
    <source>
        <dbReference type="Proteomes" id="UP000504636"/>
    </source>
</evidence>
<name>A0A6A6YI14_9PEZI</name>
<sequence length="144" mass="15643">MRALQCPAGSLCAFDCHCLGCSIGIQKLGLDGKNGMHLGLSWFSRLLIDGSFPYSGVSNPQWHPTRATICLALEDSGHGSRLAPLWQGPCQCCSGASISEFNNARSWILARLYSTRQSHAPSLSIRTLSRLRIALVQSRPGRCL</sequence>
<accession>A0A6A6YI14</accession>
<protein>
    <submittedName>
        <fullName evidence="1 3">Uncharacterized protein</fullName>
    </submittedName>
</protein>
<reference evidence="3" key="3">
    <citation type="submission" date="2025-04" db="UniProtKB">
        <authorList>
            <consortium name="RefSeq"/>
        </authorList>
    </citation>
    <scope>IDENTIFICATION</scope>
    <source>
        <strain evidence="3">CBS 304.34</strain>
    </source>
</reference>
<keyword evidence="2" id="KW-1185">Reference proteome</keyword>
<dbReference type="GeneID" id="54468108"/>
<dbReference type="Proteomes" id="UP000504636">
    <property type="component" value="Unplaced"/>
</dbReference>
<evidence type="ECO:0000313" key="1">
    <source>
        <dbReference type="EMBL" id="KAF2808441.1"/>
    </source>
</evidence>
<gene>
    <name evidence="1 3" type="ORF">BDZ99DRAFT_55798</name>
</gene>
<organism evidence="1">
    <name type="scientific">Mytilinidion resinicola</name>
    <dbReference type="NCBI Taxonomy" id="574789"/>
    <lineage>
        <taxon>Eukaryota</taxon>
        <taxon>Fungi</taxon>
        <taxon>Dikarya</taxon>
        <taxon>Ascomycota</taxon>
        <taxon>Pezizomycotina</taxon>
        <taxon>Dothideomycetes</taxon>
        <taxon>Pleosporomycetidae</taxon>
        <taxon>Mytilinidiales</taxon>
        <taxon>Mytilinidiaceae</taxon>
        <taxon>Mytilinidion</taxon>
    </lineage>
</organism>